<protein>
    <submittedName>
        <fullName evidence="1">Uncharacterized protein</fullName>
    </submittedName>
</protein>
<dbReference type="Proteomes" id="UP000499080">
    <property type="component" value="Unassembled WGS sequence"/>
</dbReference>
<reference evidence="1 2" key="1">
    <citation type="journal article" date="2019" name="Sci. Rep.">
        <title>Orb-weaving spider Araneus ventricosus genome elucidates the spidroin gene catalogue.</title>
        <authorList>
            <person name="Kono N."/>
            <person name="Nakamura H."/>
            <person name="Ohtoshi R."/>
            <person name="Moran D.A.P."/>
            <person name="Shinohara A."/>
            <person name="Yoshida Y."/>
            <person name="Fujiwara M."/>
            <person name="Mori M."/>
            <person name="Tomita M."/>
            <person name="Arakawa K."/>
        </authorList>
    </citation>
    <scope>NUCLEOTIDE SEQUENCE [LARGE SCALE GENOMIC DNA]</scope>
</reference>
<name>A0A4Y2DSD1_ARAVE</name>
<dbReference type="AlphaFoldDB" id="A0A4Y2DSD1"/>
<sequence>MERQVKVFKFENIEGSQDDSSIFIISLVPLQLKNQEKELWKNPRRSSMRYSKPIKVLFEKETEELITREVEKIESQITNLRPTKVKIYEKDLLVEQSLVMTMIDGKICSILTEQFCQKCYIC</sequence>
<proteinExistence type="predicted"/>
<comment type="caution">
    <text evidence="1">The sequence shown here is derived from an EMBL/GenBank/DDBJ whole genome shotgun (WGS) entry which is preliminary data.</text>
</comment>
<gene>
    <name evidence="1" type="ORF">AVEN_252293_1</name>
</gene>
<accession>A0A4Y2DSD1</accession>
<dbReference type="OrthoDB" id="8193306at2759"/>
<dbReference type="EMBL" id="BGPR01000405">
    <property type="protein sequence ID" value="GBM18515.1"/>
    <property type="molecule type" value="Genomic_DNA"/>
</dbReference>
<evidence type="ECO:0000313" key="2">
    <source>
        <dbReference type="Proteomes" id="UP000499080"/>
    </source>
</evidence>
<evidence type="ECO:0000313" key="1">
    <source>
        <dbReference type="EMBL" id="GBM18515.1"/>
    </source>
</evidence>
<organism evidence="1 2">
    <name type="scientific">Araneus ventricosus</name>
    <name type="common">Orbweaver spider</name>
    <name type="synonym">Epeira ventricosa</name>
    <dbReference type="NCBI Taxonomy" id="182803"/>
    <lineage>
        <taxon>Eukaryota</taxon>
        <taxon>Metazoa</taxon>
        <taxon>Ecdysozoa</taxon>
        <taxon>Arthropoda</taxon>
        <taxon>Chelicerata</taxon>
        <taxon>Arachnida</taxon>
        <taxon>Araneae</taxon>
        <taxon>Araneomorphae</taxon>
        <taxon>Entelegynae</taxon>
        <taxon>Araneoidea</taxon>
        <taxon>Araneidae</taxon>
        <taxon>Araneus</taxon>
    </lineage>
</organism>
<keyword evidence="2" id="KW-1185">Reference proteome</keyword>